<feature type="compositionally biased region" description="Basic and acidic residues" evidence="1">
    <location>
        <begin position="104"/>
        <end position="114"/>
    </location>
</feature>
<comment type="caution">
    <text evidence="2">The sequence shown here is derived from an EMBL/GenBank/DDBJ whole genome shotgun (WGS) entry which is preliminary data.</text>
</comment>
<dbReference type="Proteomes" id="UP001634007">
    <property type="component" value="Unassembled WGS sequence"/>
</dbReference>
<accession>A0ABD3L9T2</accession>
<evidence type="ECO:0000256" key="1">
    <source>
        <dbReference type="SAM" id="MobiDB-lite"/>
    </source>
</evidence>
<keyword evidence="3" id="KW-1185">Reference proteome</keyword>
<protein>
    <submittedName>
        <fullName evidence="2">Uncharacterized protein</fullName>
    </submittedName>
</protein>
<gene>
    <name evidence="2" type="ORF">ACJRO7_009754</name>
</gene>
<sequence length="148" mass="17102">MEAKAEEHQPATSSVRYAHFQKMNPIWRVSPSNSSNRSTLYDSYELRALTRQLNKVIQGPHASSPPYYLHRLKSPVYRRCLKSMHKESVKSPRRIASSKFGHPAKLEQKPRADASRGLVTRLWKKIRQGWLNNRHGAENTKTARDLPN</sequence>
<feature type="region of interest" description="Disordered" evidence="1">
    <location>
        <begin position="84"/>
        <end position="114"/>
    </location>
</feature>
<evidence type="ECO:0000313" key="3">
    <source>
        <dbReference type="Proteomes" id="UP001634007"/>
    </source>
</evidence>
<name>A0ABD3L9T2_EUCGL</name>
<reference evidence="2 3" key="1">
    <citation type="submission" date="2024-11" db="EMBL/GenBank/DDBJ databases">
        <title>Chromosome-level genome assembly of Eucalyptus globulus Labill. provides insights into its genome evolution.</title>
        <authorList>
            <person name="Li X."/>
        </authorList>
    </citation>
    <scope>NUCLEOTIDE SEQUENCE [LARGE SCALE GENOMIC DNA]</scope>
    <source>
        <strain evidence="2">CL2024</strain>
        <tissue evidence="2">Fresh tender leaves</tissue>
    </source>
</reference>
<dbReference type="EMBL" id="JBJKBG010000002">
    <property type="protein sequence ID" value="KAL3748570.1"/>
    <property type="molecule type" value="Genomic_DNA"/>
</dbReference>
<evidence type="ECO:0000313" key="2">
    <source>
        <dbReference type="EMBL" id="KAL3748570.1"/>
    </source>
</evidence>
<proteinExistence type="predicted"/>
<dbReference type="AlphaFoldDB" id="A0ABD3L9T2"/>
<organism evidence="2 3">
    <name type="scientific">Eucalyptus globulus</name>
    <name type="common">Tasmanian blue gum</name>
    <dbReference type="NCBI Taxonomy" id="34317"/>
    <lineage>
        <taxon>Eukaryota</taxon>
        <taxon>Viridiplantae</taxon>
        <taxon>Streptophyta</taxon>
        <taxon>Embryophyta</taxon>
        <taxon>Tracheophyta</taxon>
        <taxon>Spermatophyta</taxon>
        <taxon>Magnoliopsida</taxon>
        <taxon>eudicotyledons</taxon>
        <taxon>Gunneridae</taxon>
        <taxon>Pentapetalae</taxon>
        <taxon>rosids</taxon>
        <taxon>malvids</taxon>
        <taxon>Myrtales</taxon>
        <taxon>Myrtaceae</taxon>
        <taxon>Myrtoideae</taxon>
        <taxon>Eucalypteae</taxon>
        <taxon>Eucalyptus</taxon>
    </lineage>
</organism>